<organism evidence="1 2">
    <name type="scientific">Fluviicola chungangensis</name>
    <dbReference type="NCBI Taxonomy" id="2597671"/>
    <lineage>
        <taxon>Bacteria</taxon>
        <taxon>Pseudomonadati</taxon>
        <taxon>Bacteroidota</taxon>
        <taxon>Flavobacteriia</taxon>
        <taxon>Flavobacteriales</taxon>
        <taxon>Crocinitomicaceae</taxon>
        <taxon>Fluviicola</taxon>
    </lineage>
</organism>
<dbReference type="EMBL" id="VLPL01000001">
    <property type="protein sequence ID" value="TSJ47632.1"/>
    <property type="molecule type" value="Genomic_DNA"/>
</dbReference>
<dbReference type="SUPFAM" id="SSF110296">
    <property type="entry name" value="Oligoxyloglucan reducing end-specific cellobiohydrolase"/>
    <property type="match status" value="1"/>
</dbReference>
<accession>A0A556N615</accession>
<dbReference type="AlphaFoldDB" id="A0A556N615"/>
<proteinExistence type="predicted"/>
<reference evidence="1 2" key="1">
    <citation type="submission" date="2019-07" db="EMBL/GenBank/DDBJ databases">
        <authorList>
            <person name="Huq M.A."/>
        </authorList>
    </citation>
    <scope>NUCLEOTIDE SEQUENCE [LARGE SCALE GENOMIC DNA]</scope>
    <source>
        <strain evidence="1 2">MAH-3</strain>
    </source>
</reference>
<name>A0A556N615_9FLAO</name>
<gene>
    <name evidence="1" type="ORF">FO442_00465</name>
</gene>
<dbReference type="Proteomes" id="UP000316008">
    <property type="component" value="Unassembled WGS sequence"/>
</dbReference>
<protein>
    <submittedName>
        <fullName evidence="1">Exo-alpha-sialidase</fullName>
    </submittedName>
</protein>
<sequence>MKNSILFLGLLLLSNSGISQRVVSVDTLHFSADSSYSRIVVRYKKHQLLFGTSKTGVIAFCEKDKNKTVIIPPVNDGEFRDIVVNKDTIFAIVSGDIGMVYKGNLESATPIFNEKGIFLDDISLFKNEVIILGDPVDGTFFFRKRTPESNTFLELDQKVKSDYLEGCYAASGTCAQYLNPDTYFFVSGGDTSARFHYMDLWSKRTVSVDLPMKTGEGAGPFSLFFWDPIHGVIVGGDYRKNTEASKNACYTTDGGKTWIASEIFPNGYRSCVTGNKKLLFSCGTTGIDYSKDGGITWHFLMKGNFCALLLEKKTLYATTNKGYCLKLKLKF</sequence>
<dbReference type="CDD" id="cd15482">
    <property type="entry name" value="Sialidase_non-viral"/>
    <property type="match status" value="1"/>
</dbReference>
<dbReference type="OrthoDB" id="9813892at2"/>
<keyword evidence="2" id="KW-1185">Reference proteome</keyword>
<dbReference type="InterPro" id="IPR015943">
    <property type="entry name" value="WD40/YVTN_repeat-like_dom_sf"/>
</dbReference>
<comment type="caution">
    <text evidence="1">The sequence shown here is derived from an EMBL/GenBank/DDBJ whole genome shotgun (WGS) entry which is preliminary data.</text>
</comment>
<dbReference type="Gene3D" id="2.130.10.10">
    <property type="entry name" value="YVTN repeat-like/Quinoprotein amine dehydrogenase"/>
    <property type="match status" value="1"/>
</dbReference>
<evidence type="ECO:0000313" key="2">
    <source>
        <dbReference type="Proteomes" id="UP000316008"/>
    </source>
</evidence>
<evidence type="ECO:0000313" key="1">
    <source>
        <dbReference type="EMBL" id="TSJ47632.1"/>
    </source>
</evidence>
<dbReference type="RefSeq" id="WP_144331168.1">
    <property type="nucleotide sequence ID" value="NZ_VLPL01000001.1"/>
</dbReference>